<sequence>MTPSHGFFHFLHDRHTPLRVAASSEDQKSGLAGCDGWLGVCTKGSSSHVQAVVAG</sequence>
<dbReference type="AlphaFoldDB" id="Q142A8"/>
<evidence type="ECO:0000313" key="2">
    <source>
        <dbReference type="Proteomes" id="UP000001817"/>
    </source>
</evidence>
<dbReference type="EMBL" id="CP000270">
    <property type="protein sequence ID" value="ABE29831.1"/>
    <property type="molecule type" value="Genomic_DNA"/>
</dbReference>
<dbReference type="STRING" id="266265.Bxe_A3148"/>
<dbReference type="Proteomes" id="UP000001817">
    <property type="component" value="Chromosome 1"/>
</dbReference>
<protein>
    <submittedName>
        <fullName evidence="1">Uncharacterized protein</fullName>
    </submittedName>
</protein>
<accession>Q142A8</accession>
<dbReference type="KEGG" id="bxe:Bxe_A3148"/>
<keyword evidence="2" id="KW-1185">Reference proteome</keyword>
<proteinExistence type="predicted"/>
<gene>
    <name evidence="1" type="ORF">Bxe_A3148</name>
</gene>
<reference evidence="1 2" key="1">
    <citation type="journal article" date="2006" name="Proc. Natl. Acad. Sci. U.S.A.">
        <title>Burkholderia xenovorans LB400 harbors a multi-replicon, 9.73-Mbp genome shaped for versatility.</title>
        <authorList>
            <person name="Chain P.S."/>
            <person name="Denef V.J."/>
            <person name="Konstantinidis K.T."/>
            <person name="Vergez L.M."/>
            <person name="Agullo L."/>
            <person name="Reyes V.L."/>
            <person name="Hauser L."/>
            <person name="Cordova M."/>
            <person name="Gomez L."/>
            <person name="Gonzalez M."/>
            <person name="Land M."/>
            <person name="Lao V."/>
            <person name="Larimer F."/>
            <person name="LiPuma J.J."/>
            <person name="Mahenthiralingam E."/>
            <person name="Malfatti S.A."/>
            <person name="Marx C.J."/>
            <person name="Parnell J.J."/>
            <person name="Ramette A."/>
            <person name="Richardson P."/>
            <person name="Seeger M."/>
            <person name="Smith D."/>
            <person name="Spilker T."/>
            <person name="Sul W.J."/>
            <person name="Tsoi T.V."/>
            <person name="Ulrich L.E."/>
            <person name="Zhulin I.B."/>
            <person name="Tiedje J.M."/>
        </authorList>
    </citation>
    <scope>NUCLEOTIDE SEQUENCE [LARGE SCALE GENOMIC DNA]</scope>
    <source>
        <strain evidence="1 2">LB400</strain>
    </source>
</reference>
<organism evidence="1 2">
    <name type="scientific">Paraburkholderia xenovorans (strain LB400)</name>
    <dbReference type="NCBI Taxonomy" id="266265"/>
    <lineage>
        <taxon>Bacteria</taxon>
        <taxon>Pseudomonadati</taxon>
        <taxon>Pseudomonadota</taxon>
        <taxon>Betaproteobacteria</taxon>
        <taxon>Burkholderiales</taxon>
        <taxon>Burkholderiaceae</taxon>
        <taxon>Paraburkholderia</taxon>
    </lineage>
</organism>
<evidence type="ECO:0000313" key="1">
    <source>
        <dbReference type="EMBL" id="ABE29831.1"/>
    </source>
</evidence>
<name>Q142A8_PARXL</name>